<dbReference type="Gene3D" id="3.10.450.50">
    <property type="match status" value="1"/>
</dbReference>
<dbReference type="InterPro" id="IPR032710">
    <property type="entry name" value="NTF2-like_dom_sf"/>
</dbReference>
<comment type="caution">
    <text evidence="1">The sequence shown here is derived from an EMBL/GenBank/DDBJ whole genome shotgun (WGS) entry which is preliminary data.</text>
</comment>
<name>A0A1X4GAM9_9CYAN</name>
<dbReference type="InterPro" id="IPR016878">
    <property type="entry name" value="MICAH-like"/>
</dbReference>
<evidence type="ECO:0000313" key="1">
    <source>
        <dbReference type="EMBL" id="OSO94090.1"/>
    </source>
</evidence>
<evidence type="ECO:0000313" key="2">
    <source>
        <dbReference type="Proteomes" id="UP000192997"/>
    </source>
</evidence>
<proteinExistence type="predicted"/>
<dbReference type="AlphaFoldDB" id="A0A1X4GAM9"/>
<evidence type="ECO:0008006" key="3">
    <source>
        <dbReference type="Google" id="ProtNLM"/>
    </source>
</evidence>
<dbReference type="Proteomes" id="UP000192997">
    <property type="component" value="Unassembled WGS sequence"/>
</dbReference>
<protein>
    <recommendedName>
        <fullName evidence="3">Phosphoribosyl-AMP cyclohydrolase</fullName>
    </recommendedName>
</protein>
<sequence length="249" mass="27222">MNLSYFILLMVIIDHNYWTRFWDCGNLWRSFNLLYNMQPNSRKNLHTNISVTAAAIALLIASPVVNSNVANAQTNITNTSPAAAVDKPKVVNQSITEEQVLGAQKAWGEALINISATYEQKGIAAAKDLAGKIIDQAYGYQFGAVLFKPTLTKAPQTFRTTRQGALAYFVGGDPAFPSDTGFALKGWRKVEIRNVGVFISGNTATTMGNVVFTDKSGKVTTVDKTWVFIRDSSGNLRIILHHSSLPYGG</sequence>
<dbReference type="SUPFAM" id="SSF54427">
    <property type="entry name" value="NTF2-like"/>
    <property type="match status" value="1"/>
</dbReference>
<reference evidence="2" key="1">
    <citation type="submission" date="2017-04" db="EMBL/GenBank/DDBJ databases">
        <authorList>
            <person name="Abreu V.A."/>
            <person name="Popin R.V."/>
            <person name="Rigonato J."/>
            <person name="Andreote A.P."/>
            <person name="Schaker P.C."/>
            <person name="Hoff-Risseti C."/>
            <person name="Alvarenga D.O."/>
            <person name="Varani A.M."/>
            <person name="Fiore M.F."/>
        </authorList>
    </citation>
    <scope>NUCLEOTIDE SEQUENCE [LARGE SCALE GENOMIC DNA]</scope>
    <source>
        <strain evidence="2">CENA303</strain>
    </source>
</reference>
<dbReference type="PIRSF" id="PIRSF028288">
    <property type="entry name" value="UCP028288"/>
    <property type="match status" value="1"/>
</dbReference>
<dbReference type="EMBL" id="NBYN01000015">
    <property type="protein sequence ID" value="OSO94090.1"/>
    <property type="molecule type" value="Genomic_DNA"/>
</dbReference>
<gene>
    <name evidence="1" type="ORF">B7O87_04555</name>
</gene>
<accession>A0A1X4GAM9</accession>
<organism evidence="1 2">
    <name type="scientific">Cylindrospermopsis raciborskii CENA303</name>
    <dbReference type="NCBI Taxonomy" id="1170769"/>
    <lineage>
        <taxon>Bacteria</taxon>
        <taxon>Bacillati</taxon>
        <taxon>Cyanobacteriota</taxon>
        <taxon>Cyanophyceae</taxon>
        <taxon>Nostocales</taxon>
        <taxon>Aphanizomenonaceae</taxon>
        <taxon>Cylindrospermopsis</taxon>
    </lineage>
</organism>